<feature type="domain" description="Transposase Helix-turn-helix" evidence="4">
    <location>
        <begin position="36"/>
        <end position="87"/>
    </location>
</feature>
<accession>A0ABW2T8J2</accession>
<comment type="caution">
    <text evidence="5">The sequence shown here is derived from an EMBL/GenBank/DDBJ whole genome shotgun (WGS) entry which is preliminary data.</text>
</comment>
<dbReference type="RefSeq" id="WP_343961330.1">
    <property type="nucleotide sequence ID" value="NZ_BAAAGK010000005.1"/>
</dbReference>
<proteinExistence type="predicted"/>
<evidence type="ECO:0000313" key="6">
    <source>
        <dbReference type="Proteomes" id="UP001596514"/>
    </source>
</evidence>
<evidence type="ECO:0000256" key="2">
    <source>
        <dbReference type="ARBA" id="ARBA00022723"/>
    </source>
</evidence>
<feature type="domain" description="DDE Tnp4" evidence="3">
    <location>
        <begin position="114"/>
        <end position="273"/>
    </location>
</feature>
<protein>
    <submittedName>
        <fullName evidence="5">Transposase family protein</fullName>
    </submittedName>
</protein>
<evidence type="ECO:0000259" key="3">
    <source>
        <dbReference type="Pfam" id="PF13359"/>
    </source>
</evidence>
<keyword evidence="6" id="KW-1185">Reference proteome</keyword>
<dbReference type="Pfam" id="PF13359">
    <property type="entry name" value="DDE_Tnp_4"/>
    <property type="match status" value="1"/>
</dbReference>
<sequence length="283" mass="31278">MLAELVAEIGPLWETQRQAELQARPRQRRISAGARHKLVFVDRLLATLVHLRHGVTHDVLGCWFGVDRSAITRAIGQIRPLLAQRGCRIAPGQRLTTLAEVIAHLGDNNQTAILDATEIRVRRPAASTVDHARFVLGKSRINAMKAMVLTDAHGAVLYCGQVRPGSVANITQARQSGLLELLSDTRNVEILADAGYQGLSNQTGGQVVTPPRKRRGKYLDDVQWLMAHHDAARHAHAARRRPVEHGIAPLKNWRALARHYDRRDHLPEIVPAIAGPLSDQQTA</sequence>
<organism evidence="5 6">
    <name type="scientific">Streptosporangium amethystogenes subsp. fukuiense</name>
    <dbReference type="NCBI Taxonomy" id="698418"/>
    <lineage>
        <taxon>Bacteria</taxon>
        <taxon>Bacillati</taxon>
        <taxon>Actinomycetota</taxon>
        <taxon>Actinomycetes</taxon>
        <taxon>Streptosporangiales</taxon>
        <taxon>Streptosporangiaceae</taxon>
        <taxon>Streptosporangium</taxon>
    </lineage>
</organism>
<gene>
    <name evidence="5" type="ORF">ACFQVD_30360</name>
</gene>
<dbReference type="Pfam" id="PF13613">
    <property type="entry name" value="HTH_Tnp_4"/>
    <property type="match status" value="1"/>
</dbReference>
<dbReference type="InterPro" id="IPR027806">
    <property type="entry name" value="HARBI1_dom"/>
</dbReference>
<dbReference type="EMBL" id="JBHTEE010000001">
    <property type="protein sequence ID" value="MFC7604423.1"/>
    <property type="molecule type" value="Genomic_DNA"/>
</dbReference>
<evidence type="ECO:0000256" key="1">
    <source>
        <dbReference type="ARBA" id="ARBA00001968"/>
    </source>
</evidence>
<dbReference type="Proteomes" id="UP001596514">
    <property type="component" value="Unassembled WGS sequence"/>
</dbReference>
<name>A0ABW2T8J2_9ACTN</name>
<evidence type="ECO:0000313" key="5">
    <source>
        <dbReference type="EMBL" id="MFC7604423.1"/>
    </source>
</evidence>
<reference evidence="6" key="1">
    <citation type="journal article" date="2019" name="Int. J. Syst. Evol. Microbiol.">
        <title>The Global Catalogue of Microorganisms (GCM) 10K type strain sequencing project: providing services to taxonomists for standard genome sequencing and annotation.</title>
        <authorList>
            <consortium name="The Broad Institute Genomics Platform"/>
            <consortium name="The Broad Institute Genome Sequencing Center for Infectious Disease"/>
            <person name="Wu L."/>
            <person name="Ma J."/>
        </authorList>
    </citation>
    <scope>NUCLEOTIDE SEQUENCE [LARGE SCALE GENOMIC DNA]</scope>
    <source>
        <strain evidence="6">JCM 10083</strain>
    </source>
</reference>
<evidence type="ECO:0000259" key="4">
    <source>
        <dbReference type="Pfam" id="PF13613"/>
    </source>
</evidence>
<keyword evidence="2" id="KW-0479">Metal-binding</keyword>
<comment type="cofactor">
    <cofactor evidence="1">
        <name>a divalent metal cation</name>
        <dbReference type="ChEBI" id="CHEBI:60240"/>
    </cofactor>
</comment>
<dbReference type="InterPro" id="IPR027805">
    <property type="entry name" value="Transposase_HTH_dom"/>
</dbReference>